<evidence type="ECO:0000313" key="7">
    <source>
        <dbReference type="Proteomes" id="UP001165168"/>
    </source>
</evidence>
<feature type="compositionally biased region" description="Basic and acidic residues" evidence="4">
    <location>
        <begin position="517"/>
        <end position="527"/>
    </location>
</feature>
<dbReference type="CDD" id="cd02856">
    <property type="entry name" value="E_set_GDE_Isoamylase_N"/>
    <property type="match status" value="1"/>
</dbReference>
<feature type="region of interest" description="Disordered" evidence="4">
    <location>
        <begin position="780"/>
        <end position="800"/>
    </location>
</feature>
<dbReference type="InterPro" id="IPR011837">
    <property type="entry name" value="Glycogen_debranch_GlgX"/>
</dbReference>
<dbReference type="SUPFAM" id="SSF51011">
    <property type="entry name" value="Glycosyl hydrolase domain"/>
    <property type="match status" value="1"/>
</dbReference>
<dbReference type="GO" id="GO:0004135">
    <property type="term" value="F:amylo-alpha-1,6-glucosidase activity"/>
    <property type="evidence" value="ECO:0007669"/>
    <property type="project" value="InterPro"/>
</dbReference>
<dbReference type="PANTHER" id="PTHR43002">
    <property type="entry name" value="GLYCOGEN DEBRANCHING ENZYME"/>
    <property type="match status" value="1"/>
</dbReference>
<dbReference type="SUPFAM" id="SSF81296">
    <property type="entry name" value="E set domains"/>
    <property type="match status" value="1"/>
</dbReference>
<dbReference type="AlphaFoldDB" id="A0AAV5PA25"/>
<gene>
    <name evidence="6" type="ORF">Ccel01_28090</name>
</gene>
<dbReference type="SMART" id="SM00642">
    <property type="entry name" value="Aamy"/>
    <property type="match status" value="1"/>
</dbReference>
<dbReference type="NCBIfam" id="TIGR02100">
    <property type="entry name" value="glgX_debranch"/>
    <property type="match status" value="1"/>
</dbReference>
<feature type="domain" description="Glycosyl hydrolase family 13 catalytic" evidence="5">
    <location>
        <begin position="182"/>
        <end position="625"/>
    </location>
</feature>
<dbReference type="Proteomes" id="UP001165168">
    <property type="component" value="Unassembled WGS sequence"/>
</dbReference>
<feature type="compositionally biased region" description="Basic and acidic residues" evidence="4">
    <location>
        <begin position="780"/>
        <end position="792"/>
    </location>
</feature>
<sequence>MHEPSPDPRPAPPTAPGSVDRHALVPPLGVRPAGDGVDVAVLASHATAVELCLVDVVDPALPAHDPARYRERRVPLAGPAYGVWHAHVPGVRPGQRYGFRVHGPWEPAAGLRHNPAKLLVDPYARGLVGELVDDPAIRGQVGDDPYGPPDPRDSLPFVPHAVVVAEPAGTLAPRPRVPWRDTVVYEAHVRGLTQRLEALPEHLRGTYAGVAHPVAIEHLRSLGVTTVELLPVHANVPEPHLLASGRTNYWGYSTLGFFAPHAAYATRAAQDAGPAAVLDEVRGMVHLLHEAGIEVLLDVVHNHTCEGGADGYHLSWRGLDNAGYYLHDGGTPARLADVTGTGNSLDFRRPAVVRAALDSLRYWAEVVGVDGFRFDLAVTLGRGATGFDPDHPFLVALQTDPVLCGLKLVAEPWDVGPGGWRTGQFPPPLAEWNDRFRDAARQFWLADAREASHGRPGHGVRDLATRLAGSADLFGHSDPPLVRGPVASVSYVTAHDGFTLADLVAYDHKHNLANGENNRDGTDDNRSWNHGLEGPVTPDATAGGVLDGLGVEIAPLRRRSIRNLLATLVLAAGTPMITAGDEMGRTQRGNNNAYVQDDETSWVSWDLSPWRKDLLATARHLLALRREHAALRPDAFFTGRPRPAAPDGPAGAVSGAGTGAAAGTGTGGEGGTEAGAAAGTAAGGEGGTGAGTAAGSGQGHRPTAVPDLAWFDADGGPLDHGAWHDPGVRTLQMLRTAPEPGDADVLVVLTGALDPVDVTLPGLRAAAGGEPERWELVWDSDWEHPDDPDRAPGESAARPGAVVGLEALSLRVYVSPTPPRESPGRPR</sequence>
<evidence type="ECO:0000259" key="5">
    <source>
        <dbReference type="SMART" id="SM00642"/>
    </source>
</evidence>
<dbReference type="InterPro" id="IPR004193">
    <property type="entry name" value="Glyco_hydro_13_N"/>
</dbReference>
<evidence type="ECO:0000256" key="3">
    <source>
        <dbReference type="ARBA" id="ARBA00023295"/>
    </source>
</evidence>
<accession>A0AAV5PA25</accession>
<dbReference type="Gene3D" id="2.60.40.1180">
    <property type="entry name" value="Golgi alpha-mannosidase II"/>
    <property type="match status" value="1"/>
</dbReference>
<keyword evidence="2" id="KW-0378">Hydrolase</keyword>
<feature type="region of interest" description="Disordered" evidence="4">
    <location>
        <begin position="512"/>
        <end position="531"/>
    </location>
</feature>
<reference evidence="6" key="1">
    <citation type="submission" date="2023-03" db="EMBL/GenBank/DDBJ databases">
        <title>Cellulosimicrobium cellulans NBRC 103059.</title>
        <authorList>
            <person name="Ichikawa N."/>
            <person name="Sato H."/>
            <person name="Tonouchi N."/>
        </authorList>
    </citation>
    <scope>NUCLEOTIDE SEQUENCE</scope>
    <source>
        <strain evidence="6">NBRC 103059</strain>
    </source>
</reference>
<dbReference type="InterPro" id="IPR013780">
    <property type="entry name" value="Glyco_hydro_b"/>
</dbReference>
<dbReference type="InterPro" id="IPR013783">
    <property type="entry name" value="Ig-like_fold"/>
</dbReference>
<dbReference type="Pfam" id="PF02922">
    <property type="entry name" value="CBM_48"/>
    <property type="match status" value="1"/>
</dbReference>
<dbReference type="EMBL" id="BSTG01000003">
    <property type="protein sequence ID" value="GLY58207.1"/>
    <property type="molecule type" value="Genomic_DNA"/>
</dbReference>
<dbReference type="InterPro" id="IPR044505">
    <property type="entry name" value="GlgX_Isoamylase_N_E_set"/>
</dbReference>
<dbReference type="Gene3D" id="2.60.40.10">
    <property type="entry name" value="Immunoglobulins"/>
    <property type="match status" value="1"/>
</dbReference>
<dbReference type="RefSeq" id="WP_420867643.1">
    <property type="nucleotide sequence ID" value="NZ_BSTG01000003.1"/>
</dbReference>
<dbReference type="InterPro" id="IPR006047">
    <property type="entry name" value="GH13_cat_dom"/>
</dbReference>
<comment type="similarity">
    <text evidence="1">Belongs to the glycosyl hydrolase 13 family.</text>
</comment>
<protein>
    <recommendedName>
        <fullName evidence="5">Glycosyl hydrolase family 13 catalytic domain-containing protein</fullName>
    </recommendedName>
</protein>
<evidence type="ECO:0000256" key="4">
    <source>
        <dbReference type="SAM" id="MobiDB-lite"/>
    </source>
</evidence>
<feature type="region of interest" description="Disordered" evidence="4">
    <location>
        <begin position="636"/>
        <end position="712"/>
    </location>
</feature>
<dbReference type="InterPro" id="IPR017853">
    <property type="entry name" value="GH"/>
</dbReference>
<dbReference type="InterPro" id="IPR014756">
    <property type="entry name" value="Ig_E-set"/>
</dbReference>
<dbReference type="SUPFAM" id="SSF51445">
    <property type="entry name" value="(Trans)glycosidases"/>
    <property type="match status" value="1"/>
</dbReference>
<organism evidence="6 7">
    <name type="scientific">Cellulosimicrobium cellulans</name>
    <name type="common">Arthrobacter luteus</name>
    <dbReference type="NCBI Taxonomy" id="1710"/>
    <lineage>
        <taxon>Bacteria</taxon>
        <taxon>Bacillati</taxon>
        <taxon>Actinomycetota</taxon>
        <taxon>Actinomycetes</taxon>
        <taxon>Micrococcales</taxon>
        <taxon>Promicromonosporaceae</taxon>
        <taxon>Cellulosimicrobium</taxon>
    </lineage>
</organism>
<keyword evidence="3" id="KW-0326">Glycosidase</keyword>
<dbReference type="CDD" id="cd11326">
    <property type="entry name" value="AmyAc_Glg_debranch"/>
    <property type="match status" value="1"/>
</dbReference>
<name>A0AAV5PA25_CELCE</name>
<dbReference type="GO" id="GO:0005980">
    <property type="term" value="P:glycogen catabolic process"/>
    <property type="evidence" value="ECO:0007669"/>
    <property type="project" value="InterPro"/>
</dbReference>
<dbReference type="Gene3D" id="3.20.20.80">
    <property type="entry name" value="Glycosidases"/>
    <property type="match status" value="1"/>
</dbReference>
<feature type="compositionally biased region" description="Gly residues" evidence="4">
    <location>
        <begin position="681"/>
        <end position="698"/>
    </location>
</feature>
<proteinExistence type="inferred from homology"/>
<feature type="region of interest" description="Disordered" evidence="4">
    <location>
        <begin position="1"/>
        <end position="27"/>
    </location>
</feature>
<evidence type="ECO:0000256" key="1">
    <source>
        <dbReference type="ARBA" id="ARBA00008061"/>
    </source>
</evidence>
<comment type="caution">
    <text evidence="6">The sequence shown here is derived from an EMBL/GenBank/DDBJ whole genome shotgun (WGS) entry which is preliminary data.</text>
</comment>
<evidence type="ECO:0000313" key="6">
    <source>
        <dbReference type="EMBL" id="GLY58207.1"/>
    </source>
</evidence>
<evidence type="ECO:0000256" key="2">
    <source>
        <dbReference type="ARBA" id="ARBA00022801"/>
    </source>
</evidence>
<feature type="compositionally biased region" description="Gly residues" evidence="4">
    <location>
        <begin position="654"/>
        <end position="673"/>
    </location>
</feature>
<feature type="compositionally biased region" description="Low complexity" evidence="4">
    <location>
        <begin position="639"/>
        <end position="653"/>
    </location>
</feature>